<keyword evidence="4" id="KW-1185">Reference proteome</keyword>
<evidence type="ECO:0000256" key="1">
    <source>
        <dbReference type="SAM" id="Coils"/>
    </source>
</evidence>
<dbReference type="Gene3D" id="3.30.420.10">
    <property type="entry name" value="Ribonuclease H-like superfamily/Ribonuclease H"/>
    <property type="match status" value="1"/>
</dbReference>
<dbReference type="Proteomes" id="UP000053766">
    <property type="component" value="Unassembled WGS sequence"/>
</dbReference>
<dbReference type="InterPro" id="IPR012337">
    <property type="entry name" value="RNaseH-like_sf"/>
</dbReference>
<dbReference type="GO" id="GO:0003676">
    <property type="term" value="F:nucleic acid binding"/>
    <property type="evidence" value="ECO:0007669"/>
    <property type="project" value="InterPro"/>
</dbReference>
<evidence type="ECO:0000313" key="3">
    <source>
        <dbReference type="EMBL" id="KJH40532.1"/>
    </source>
</evidence>
<dbReference type="OrthoDB" id="5871023at2759"/>
<dbReference type="PROSITE" id="PS50994">
    <property type="entry name" value="INTEGRASE"/>
    <property type="match status" value="1"/>
</dbReference>
<protein>
    <recommendedName>
        <fullName evidence="2">Integrase catalytic domain-containing protein</fullName>
    </recommendedName>
</protein>
<reference evidence="4" key="2">
    <citation type="journal article" date="2016" name="Sci. Rep.">
        <title>Dictyocaulus viviparus genome, variome and transcriptome elucidate lungworm biology and support future intervention.</title>
        <authorList>
            <person name="McNulty S.N."/>
            <person name="Strube C."/>
            <person name="Rosa B.A."/>
            <person name="Martin J.C."/>
            <person name="Tyagi R."/>
            <person name="Choi Y.J."/>
            <person name="Wang Q."/>
            <person name="Hallsworth Pepin K."/>
            <person name="Zhang X."/>
            <person name="Ozersky P."/>
            <person name="Wilson R.K."/>
            <person name="Sternberg P.W."/>
            <person name="Gasser R.B."/>
            <person name="Mitreva M."/>
        </authorList>
    </citation>
    <scope>NUCLEOTIDE SEQUENCE [LARGE SCALE GENOMIC DNA]</scope>
    <source>
        <strain evidence="4">HannoverDv2000</strain>
    </source>
</reference>
<dbReference type="STRING" id="29172.A0A0D8X9T5"/>
<dbReference type="GO" id="GO:0015074">
    <property type="term" value="P:DNA integration"/>
    <property type="evidence" value="ECO:0007669"/>
    <property type="project" value="InterPro"/>
</dbReference>
<dbReference type="InterPro" id="IPR036397">
    <property type="entry name" value="RNaseH_sf"/>
</dbReference>
<evidence type="ECO:0000313" key="4">
    <source>
        <dbReference type="Proteomes" id="UP000053766"/>
    </source>
</evidence>
<keyword evidence="1" id="KW-0175">Coiled coil</keyword>
<dbReference type="InterPro" id="IPR041588">
    <property type="entry name" value="Integrase_H2C2"/>
</dbReference>
<reference evidence="3 4" key="1">
    <citation type="submission" date="2013-11" db="EMBL/GenBank/DDBJ databases">
        <title>Draft genome of the bovine lungworm Dictyocaulus viviparus.</title>
        <authorList>
            <person name="Mitreva M."/>
        </authorList>
    </citation>
    <scope>NUCLEOTIDE SEQUENCE [LARGE SCALE GENOMIC DNA]</scope>
    <source>
        <strain evidence="3 4">HannoverDv2000</strain>
    </source>
</reference>
<dbReference type="PANTHER" id="PTHR47331">
    <property type="entry name" value="PHD-TYPE DOMAIN-CONTAINING PROTEIN"/>
    <property type="match status" value="1"/>
</dbReference>
<feature type="coiled-coil region" evidence="1">
    <location>
        <begin position="211"/>
        <end position="238"/>
    </location>
</feature>
<dbReference type="InterPro" id="IPR001584">
    <property type="entry name" value="Integrase_cat-core"/>
</dbReference>
<dbReference type="SUPFAM" id="SSF53098">
    <property type="entry name" value="Ribonuclease H-like"/>
    <property type="match status" value="1"/>
</dbReference>
<feature type="domain" description="Integrase catalytic" evidence="2">
    <location>
        <begin position="860"/>
        <end position="974"/>
    </location>
</feature>
<accession>A0A0D8X9T5</accession>
<dbReference type="AlphaFoldDB" id="A0A0D8X9T5"/>
<dbReference type="EMBL" id="KN717139">
    <property type="protein sequence ID" value="KJH40532.1"/>
    <property type="molecule type" value="Genomic_DNA"/>
</dbReference>
<organism evidence="3 4">
    <name type="scientific">Dictyocaulus viviparus</name>
    <name type="common">Bovine lungworm</name>
    <dbReference type="NCBI Taxonomy" id="29172"/>
    <lineage>
        <taxon>Eukaryota</taxon>
        <taxon>Metazoa</taxon>
        <taxon>Ecdysozoa</taxon>
        <taxon>Nematoda</taxon>
        <taxon>Chromadorea</taxon>
        <taxon>Rhabditida</taxon>
        <taxon>Rhabditina</taxon>
        <taxon>Rhabditomorpha</taxon>
        <taxon>Strongyloidea</taxon>
        <taxon>Metastrongylidae</taxon>
        <taxon>Dictyocaulus</taxon>
    </lineage>
</organism>
<proteinExistence type="predicted"/>
<name>A0A0D8X9T5_DICVI</name>
<sequence>MAILVLERGISPRKTLEAFWVISLDPLMNITEDFLKSISSILMCNSLGIALRSGEEAMDFCTNDLPYFTIDVDSTRFDKKQYTLRGHQRRRGHSLFNILPTKIVLVFFKWVAWCVLSSIDSDRINDPSRKKSGSIQAANRQLSEIPQRRLHVSTGHRKTGHKLIHIAHRANQQIFRKQPQLEGTQMPHLLTVSQAGLTRASNLLAKDLDKNDVIIREIQELTKEERECKEEIKNSQVKLQGAIDRLDSRMANLQSARDKYDGIVGQLEISATLDKNEYVKVAEIIERTLDLIDRAQYQRINLGRRKPENLETTKRHSGLKTSKANVLIADTTTNGKIVMQPWKGEITNAQILAGKAQLSIDPRAQSIQPEILLGCGDMFSLLDKGLVPKKILPSGLLLISSKLGNLITGANERDHITSGNSTVLFRETKDSTNELEEQSWEEFCTFESTGIHEYTGPTSKERELENAAIWKQFEETIEKRDDGYYVKLPWKYNANTLPDNKGMAIKRLHATLKALKNKPAILHKYNETIKGQLQQNVIEEVDESSPNRGAIVHYLPHQAVLTPNKETTQLRVDCGTLVRNRTNEIRRIVSELDIPVQFGYVTTELNVADCAIRGLNKTEFKHHTWWTGPSFIKEQLSQNHYRLFSIAQETEHEETAIVLQTSADIKNELLDWSRINQLRAAKRITVIVLRFIRRLLGNVREELRNRVLRSIPEIYSVSSQHQITATDNEIALRILIRNHQATHYLRYSQRLLRNLNVYQDKHGILRCKGRIGKSDASFETKRPILIIPHTALAEAIITEHHLPYHAGTNQTMGNVRSRFWKPRLRQMTRRIVRKCIPCQKMNNLPYRYPTMDDLPERRVVKSRPFEHIGIDYFGPLSIRDKDHITKGYGLILTCATTRLLHLELVMDMTTNELLLALRRFFARRGIPRTITSDNAANFSLAEQILLTATIPITGSNSFTRMMADHGSTAVVNEAKSAGDRQHRCDDFNSARKFHLNGSGYGREG</sequence>
<dbReference type="Gene3D" id="1.10.340.70">
    <property type="match status" value="1"/>
</dbReference>
<evidence type="ECO:0000259" key="2">
    <source>
        <dbReference type="PROSITE" id="PS50994"/>
    </source>
</evidence>
<dbReference type="Pfam" id="PF17921">
    <property type="entry name" value="Integrase_H2C2"/>
    <property type="match status" value="1"/>
</dbReference>
<gene>
    <name evidence="3" type="ORF">DICVIV_13510</name>
</gene>